<evidence type="ECO:0000259" key="2">
    <source>
        <dbReference type="SMART" id="SM00738"/>
    </source>
</evidence>
<dbReference type="Pfam" id="PF02357">
    <property type="entry name" value="NusG"/>
    <property type="match status" value="1"/>
</dbReference>
<gene>
    <name evidence="3" type="ordered locus">Bresu_1375</name>
</gene>
<evidence type="ECO:0000313" key="3">
    <source>
        <dbReference type="EMBL" id="ADL00687.1"/>
    </source>
</evidence>
<accession>D9QFX3</accession>
<dbReference type="InterPro" id="IPR006645">
    <property type="entry name" value="NGN-like_dom"/>
</dbReference>
<dbReference type="KEGG" id="bsb:Bresu_1375"/>
<dbReference type="GO" id="GO:0006354">
    <property type="term" value="P:DNA-templated transcription elongation"/>
    <property type="evidence" value="ECO:0007669"/>
    <property type="project" value="InterPro"/>
</dbReference>
<dbReference type="EMBL" id="CP002102">
    <property type="protein sequence ID" value="ADL00687.1"/>
    <property type="molecule type" value="Genomic_DNA"/>
</dbReference>
<dbReference type="Gene3D" id="3.30.70.940">
    <property type="entry name" value="NusG, N-terminal domain"/>
    <property type="match status" value="1"/>
</dbReference>
<dbReference type="Proteomes" id="UP000002696">
    <property type="component" value="Chromosome"/>
</dbReference>
<dbReference type="SUPFAM" id="SSF82679">
    <property type="entry name" value="N-utilization substance G protein NusG, N-terminal domain"/>
    <property type="match status" value="1"/>
</dbReference>
<dbReference type="AlphaFoldDB" id="D9QFX3"/>
<dbReference type="HOGENOM" id="CLU_067287_5_0_5"/>
<dbReference type="InParanoid" id="D9QFX3"/>
<dbReference type="OrthoDB" id="9787731at2"/>
<organism evidence="3 4">
    <name type="scientific">Brevundimonas subvibrioides (strain ATCC 15264 / DSM 4735 / LMG 14903 / NBRC 16000 / CB 81)</name>
    <name type="common">Caulobacter subvibrioides</name>
    <dbReference type="NCBI Taxonomy" id="633149"/>
    <lineage>
        <taxon>Bacteria</taxon>
        <taxon>Pseudomonadati</taxon>
        <taxon>Pseudomonadota</taxon>
        <taxon>Alphaproteobacteria</taxon>
        <taxon>Caulobacterales</taxon>
        <taxon>Caulobacteraceae</taxon>
        <taxon>Brevundimonas</taxon>
    </lineage>
</organism>
<sequence length="188" mass="21053">MTALMVEDTKPAAPWFVVITHVNQEKLAKYQLERQGHAVYMPMVPPSPRARMRNGVPPSVRPMIPRYLFVQVDLDQPGWPAIYSTFGVSEVISSGTGEGRRPRAIPTRFIEEIRAREVNGLVILPEARKAGPAPVACRFKKGDKLRWHGPTADYEVVFQQMVDGNRAEVVFTLMGVDSRQVISLPSDD</sequence>
<dbReference type="RefSeq" id="WP_013268790.1">
    <property type="nucleotide sequence ID" value="NC_014375.1"/>
</dbReference>
<feature type="domain" description="NusG-like N-terminal" evidence="2">
    <location>
        <begin position="12"/>
        <end position="117"/>
    </location>
</feature>
<name>D9QFX3_BRESC</name>
<proteinExistence type="predicted"/>
<keyword evidence="4" id="KW-1185">Reference proteome</keyword>
<dbReference type="STRING" id="633149.Bresu_1375"/>
<protein>
    <submittedName>
        <fullName evidence="3">NGN domain protein</fullName>
    </submittedName>
</protein>
<evidence type="ECO:0000313" key="4">
    <source>
        <dbReference type="Proteomes" id="UP000002696"/>
    </source>
</evidence>
<dbReference type="eggNOG" id="COG0250">
    <property type="taxonomic scope" value="Bacteria"/>
</dbReference>
<reference evidence="4" key="1">
    <citation type="journal article" date="2011" name="J. Bacteriol.">
        <title>Genome sequences of eight morphologically diverse alphaproteobacteria.</title>
        <authorList>
            <consortium name="US DOE Joint Genome Institute"/>
            <person name="Brown P.J."/>
            <person name="Kysela D.T."/>
            <person name="Buechlein A."/>
            <person name="Hemmerich C."/>
            <person name="Brun Y.V."/>
        </authorList>
    </citation>
    <scope>NUCLEOTIDE SEQUENCE [LARGE SCALE GENOMIC DNA]</scope>
    <source>
        <strain evidence="4">ATCC 15264 / DSM 4735 / LMG 14903 / NBRC 16000 / CB 81</strain>
    </source>
</reference>
<dbReference type="InterPro" id="IPR036735">
    <property type="entry name" value="NGN_dom_sf"/>
</dbReference>
<keyword evidence="1" id="KW-0804">Transcription</keyword>
<evidence type="ECO:0000256" key="1">
    <source>
        <dbReference type="ARBA" id="ARBA00023163"/>
    </source>
</evidence>
<dbReference type="SMART" id="SM00738">
    <property type="entry name" value="NGN"/>
    <property type="match status" value="1"/>
</dbReference>